<evidence type="ECO:0000313" key="1">
    <source>
        <dbReference type="EMBL" id="CAL1577600.1"/>
    </source>
</evidence>
<evidence type="ECO:0000313" key="2">
    <source>
        <dbReference type="Proteomes" id="UP001497482"/>
    </source>
</evidence>
<protein>
    <submittedName>
        <fullName evidence="1">Uncharacterized protein</fullName>
    </submittedName>
</protein>
<dbReference type="EMBL" id="OZ035835">
    <property type="protein sequence ID" value="CAL1577600.1"/>
    <property type="molecule type" value="Genomic_DNA"/>
</dbReference>
<gene>
    <name evidence="1" type="ORF">KC01_LOCUS8926</name>
</gene>
<proteinExistence type="predicted"/>
<keyword evidence="2" id="KW-1185">Reference proteome</keyword>
<reference evidence="1 2" key="1">
    <citation type="submission" date="2024-04" db="EMBL/GenBank/DDBJ databases">
        <authorList>
            <person name="Waldvogel A.-M."/>
            <person name="Schoenle A."/>
        </authorList>
    </citation>
    <scope>NUCLEOTIDE SEQUENCE [LARGE SCALE GENOMIC DNA]</scope>
</reference>
<dbReference type="AlphaFoldDB" id="A0AAV2JLV8"/>
<accession>A0AAV2JLV8</accession>
<dbReference type="Proteomes" id="UP001497482">
    <property type="component" value="Chromosome 13"/>
</dbReference>
<sequence>MARVMEVGGACLMFVSRRALAFAEVEAKYESEKMKHPGLSSVPAHDRVADLHMERGVKSTHAVCSSPSTS</sequence>
<name>A0AAV2JLV8_KNICA</name>
<organism evidence="1 2">
    <name type="scientific">Knipowitschia caucasica</name>
    <name type="common">Caucasian dwarf goby</name>
    <name type="synonym">Pomatoschistus caucasicus</name>
    <dbReference type="NCBI Taxonomy" id="637954"/>
    <lineage>
        <taxon>Eukaryota</taxon>
        <taxon>Metazoa</taxon>
        <taxon>Chordata</taxon>
        <taxon>Craniata</taxon>
        <taxon>Vertebrata</taxon>
        <taxon>Euteleostomi</taxon>
        <taxon>Actinopterygii</taxon>
        <taxon>Neopterygii</taxon>
        <taxon>Teleostei</taxon>
        <taxon>Neoteleostei</taxon>
        <taxon>Acanthomorphata</taxon>
        <taxon>Gobiaria</taxon>
        <taxon>Gobiiformes</taxon>
        <taxon>Gobioidei</taxon>
        <taxon>Gobiidae</taxon>
        <taxon>Gobiinae</taxon>
        <taxon>Knipowitschia</taxon>
    </lineage>
</organism>